<accession>A0A4E0QS89</accession>
<gene>
    <name evidence="2" type="ORF">PN36_02525</name>
</gene>
<name>A0A4E0QS89_9GAMM</name>
<dbReference type="SUPFAM" id="SSF53448">
    <property type="entry name" value="Nucleotide-diphospho-sugar transferases"/>
    <property type="match status" value="1"/>
</dbReference>
<evidence type="ECO:0000313" key="2">
    <source>
        <dbReference type="EMBL" id="TGO03659.1"/>
    </source>
</evidence>
<proteinExistence type="predicted"/>
<comment type="caution">
    <text evidence="2">The sequence shown here is derived from an EMBL/GenBank/DDBJ whole genome shotgun (WGS) entry which is preliminary data.</text>
</comment>
<dbReference type="Gene3D" id="3.90.550.10">
    <property type="entry name" value="Spore Coat Polysaccharide Biosynthesis Protein SpsA, Chain A"/>
    <property type="match status" value="1"/>
</dbReference>
<organism evidence="2 3">
    <name type="scientific">Candidatus Thiomargarita nelsonii</name>
    <dbReference type="NCBI Taxonomy" id="1003181"/>
    <lineage>
        <taxon>Bacteria</taxon>
        <taxon>Pseudomonadati</taxon>
        <taxon>Pseudomonadota</taxon>
        <taxon>Gammaproteobacteria</taxon>
        <taxon>Thiotrichales</taxon>
        <taxon>Thiotrichaceae</taxon>
        <taxon>Thiomargarita</taxon>
    </lineage>
</organism>
<evidence type="ECO:0000313" key="3">
    <source>
        <dbReference type="Proteomes" id="UP000030428"/>
    </source>
</evidence>
<dbReference type="InterPro" id="IPR050834">
    <property type="entry name" value="Glycosyltransf_2"/>
</dbReference>
<dbReference type="Proteomes" id="UP000030428">
    <property type="component" value="Unassembled WGS sequence"/>
</dbReference>
<dbReference type="EMBL" id="JSZA02000006">
    <property type="protein sequence ID" value="TGO03659.1"/>
    <property type="molecule type" value="Genomic_DNA"/>
</dbReference>
<sequence length="59" mass="6676">MNMRERRAKISVIIPNYNRATIVSETVENMLLQSLPPHEIIVVDDCSTDDSVSVLKIYG</sequence>
<dbReference type="AlphaFoldDB" id="A0A4E0QS89"/>
<dbReference type="PANTHER" id="PTHR43685:SF2">
    <property type="entry name" value="GLYCOSYLTRANSFERASE 2-LIKE DOMAIN-CONTAINING PROTEIN"/>
    <property type="match status" value="1"/>
</dbReference>
<dbReference type="Pfam" id="PF00535">
    <property type="entry name" value="Glycos_transf_2"/>
    <property type="match status" value="1"/>
</dbReference>
<dbReference type="CDD" id="cd00761">
    <property type="entry name" value="Glyco_tranf_GTA_type"/>
    <property type="match status" value="1"/>
</dbReference>
<dbReference type="PANTHER" id="PTHR43685">
    <property type="entry name" value="GLYCOSYLTRANSFERASE"/>
    <property type="match status" value="1"/>
</dbReference>
<dbReference type="InterPro" id="IPR029044">
    <property type="entry name" value="Nucleotide-diphossugar_trans"/>
</dbReference>
<feature type="domain" description="Glycosyltransferase 2-like" evidence="1">
    <location>
        <begin position="11"/>
        <end position="56"/>
    </location>
</feature>
<reference evidence="2 3" key="1">
    <citation type="journal article" date="2016" name="Front. Microbiol.">
        <title>Single-Cell (Meta-)Genomics of a Dimorphic Candidatus Thiomargarita nelsonii Reveals Genomic Plasticity.</title>
        <authorList>
            <person name="Flood B.E."/>
            <person name="Fliss P."/>
            <person name="Jones D.S."/>
            <person name="Dick G.J."/>
            <person name="Jain S."/>
            <person name="Kaster A.K."/>
            <person name="Winkel M."/>
            <person name="Mussmann M."/>
            <person name="Bailey J."/>
        </authorList>
    </citation>
    <scope>NUCLEOTIDE SEQUENCE [LARGE SCALE GENOMIC DNA]</scope>
    <source>
        <strain evidence="2">Hydrate Ridge</strain>
    </source>
</reference>
<dbReference type="InterPro" id="IPR001173">
    <property type="entry name" value="Glyco_trans_2-like"/>
</dbReference>
<keyword evidence="3" id="KW-1185">Reference proteome</keyword>
<protein>
    <recommendedName>
        <fullName evidence="1">Glycosyltransferase 2-like domain-containing protein</fullName>
    </recommendedName>
</protein>
<evidence type="ECO:0000259" key="1">
    <source>
        <dbReference type="Pfam" id="PF00535"/>
    </source>
</evidence>